<evidence type="ECO:0000256" key="1">
    <source>
        <dbReference type="SAM" id="Phobius"/>
    </source>
</evidence>
<dbReference type="Pfam" id="PF00188">
    <property type="entry name" value="CAP"/>
    <property type="match status" value="2"/>
</dbReference>
<dbReference type="EMBL" id="CAXLJM020000026">
    <property type="protein sequence ID" value="CAL8093549.1"/>
    <property type="molecule type" value="Genomic_DNA"/>
</dbReference>
<evidence type="ECO:0000313" key="5">
    <source>
        <dbReference type="Proteomes" id="UP001642540"/>
    </source>
</evidence>
<dbReference type="PRINTS" id="PR00837">
    <property type="entry name" value="V5TPXLIKE"/>
</dbReference>
<evidence type="ECO:0000259" key="3">
    <source>
        <dbReference type="SMART" id="SM00198"/>
    </source>
</evidence>
<dbReference type="InterPro" id="IPR014044">
    <property type="entry name" value="CAP_dom"/>
</dbReference>
<dbReference type="PANTHER" id="PTHR10334">
    <property type="entry name" value="CYSTEINE-RICH SECRETORY PROTEIN-RELATED"/>
    <property type="match status" value="1"/>
</dbReference>
<keyword evidence="1" id="KW-0812">Transmembrane</keyword>
<protein>
    <recommendedName>
        <fullName evidence="3">SCP domain-containing protein</fullName>
    </recommendedName>
</protein>
<dbReference type="InterPro" id="IPR001283">
    <property type="entry name" value="CRISP-related"/>
</dbReference>
<feature type="domain" description="SCP" evidence="3">
    <location>
        <begin position="46"/>
        <end position="203"/>
    </location>
</feature>
<feature type="chain" id="PRO_5047476589" description="SCP domain-containing protein" evidence="2">
    <location>
        <begin position="28"/>
        <end position="491"/>
    </location>
</feature>
<dbReference type="SMART" id="SM00198">
    <property type="entry name" value="SCP"/>
    <property type="match status" value="1"/>
</dbReference>
<keyword evidence="1" id="KW-0472">Membrane</keyword>
<name>A0ABP1Q8M1_9HEXA</name>
<dbReference type="PROSITE" id="PS51257">
    <property type="entry name" value="PROKAR_LIPOPROTEIN"/>
    <property type="match status" value="1"/>
</dbReference>
<keyword evidence="1" id="KW-1133">Transmembrane helix</keyword>
<feature type="signal peptide" evidence="2">
    <location>
        <begin position="1"/>
        <end position="27"/>
    </location>
</feature>
<dbReference type="Gene3D" id="3.40.33.10">
    <property type="entry name" value="CAP"/>
    <property type="match status" value="2"/>
</dbReference>
<keyword evidence="2" id="KW-0732">Signal</keyword>
<comment type="caution">
    <text evidence="4">The sequence shown here is derived from an EMBL/GenBank/DDBJ whole genome shotgun (WGS) entry which is preliminary data.</text>
</comment>
<dbReference type="InterPro" id="IPR035940">
    <property type="entry name" value="CAP_sf"/>
</dbReference>
<proteinExistence type="predicted"/>
<organism evidence="4 5">
    <name type="scientific">Orchesella dallaii</name>
    <dbReference type="NCBI Taxonomy" id="48710"/>
    <lineage>
        <taxon>Eukaryota</taxon>
        <taxon>Metazoa</taxon>
        <taxon>Ecdysozoa</taxon>
        <taxon>Arthropoda</taxon>
        <taxon>Hexapoda</taxon>
        <taxon>Collembola</taxon>
        <taxon>Entomobryomorpha</taxon>
        <taxon>Entomobryoidea</taxon>
        <taxon>Orchesellidae</taxon>
        <taxon>Orchesellinae</taxon>
        <taxon>Orchesella</taxon>
    </lineage>
</organism>
<accession>A0ABP1Q8M1</accession>
<evidence type="ECO:0000256" key="2">
    <source>
        <dbReference type="SAM" id="SignalP"/>
    </source>
</evidence>
<evidence type="ECO:0000313" key="4">
    <source>
        <dbReference type="EMBL" id="CAL8093549.1"/>
    </source>
</evidence>
<dbReference type="Proteomes" id="UP001642540">
    <property type="component" value="Unassembled WGS sequence"/>
</dbReference>
<sequence length="491" mass="55857">MWKKKSLKDTYLSFIILTVSFTACLEAQKTGQHGSPSKVKVTTSREWIEESLKTHNFYRSLHNTPPLVLNDTLSEISQYYANYLLSRNMHIQESGQVFFQHNPEAGGNRIGENLYYSTMPSIGKPLPSSYAVSLWYEEIKDYNFTSTKKKLTSDPECKIGHLTQLLWNSTLQMGTAYASAKLKNGQMITFVVANYYQAGNLFIRGNEPKLYLENVLTPNMPDADINAAIMKTDVEGWRQLLQKGNSSTNETPEKWRKVALKSHNKYRNRFGVEPIRLNSDLCKVSQLWANYLLEKSLQTFNTFEVLNQIESNFIGTQFLRMGESSLYYVTDNDDISPEAVAQLWYNGHRSYDNSKQSQKSADIGGRSLKADRFLQIIWKSTTEFCISYARGMAENGQYLTYVVANYFPGVNGNKYDRAHNIPLSDDNTKFSELVMNSQDDFESDDGCCSFGITLLIIIGVAAALILLVVGSMFLLSIFNVSRYQSIVRTFK</sequence>
<keyword evidence="5" id="KW-1185">Reference proteome</keyword>
<dbReference type="CDD" id="cd05382">
    <property type="entry name" value="CAP_GAPR1-like"/>
    <property type="match status" value="1"/>
</dbReference>
<dbReference type="SUPFAM" id="SSF55797">
    <property type="entry name" value="PR-1-like"/>
    <property type="match status" value="2"/>
</dbReference>
<feature type="transmembrane region" description="Helical" evidence="1">
    <location>
        <begin position="450"/>
        <end position="478"/>
    </location>
</feature>
<gene>
    <name evidence="4" type="ORF">ODALV1_LOCUS8527</name>
</gene>
<reference evidence="4 5" key="1">
    <citation type="submission" date="2024-08" db="EMBL/GenBank/DDBJ databases">
        <authorList>
            <person name="Cucini C."/>
            <person name="Frati F."/>
        </authorList>
    </citation>
    <scope>NUCLEOTIDE SEQUENCE [LARGE SCALE GENOMIC DNA]</scope>
</reference>
<dbReference type="InterPro" id="IPR034113">
    <property type="entry name" value="SCP_GAPR1-like"/>
</dbReference>